<dbReference type="Pfam" id="PF13385">
    <property type="entry name" value="Laminin_G_3"/>
    <property type="match status" value="1"/>
</dbReference>
<dbReference type="Pfam" id="PF18962">
    <property type="entry name" value="Por_Secre_tail"/>
    <property type="match status" value="1"/>
</dbReference>
<evidence type="ECO:0000256" key="5">
    <source>
        <dbReference type="SAM" id="MobiDB-lite"/>
    </source>
</evidence>
<dbReference type="InterPro" id="IPR006626">
    <property type="entry name" value="PbH1"/>
</dbReference>
<dbReference type="InterPro" id="IPR013320">
    <property type="entry name" value="ConA-like_dom_sf"/>
</dbReference>
<dbReference type="InterPro" id="IPR033764">
    <property type="entry name" value="Sdr_B"/>
</dbReference>
<sequence length="2368" mass="249084">MACRGSSFMFASVIFTLSSAFALLHTVLARAAIMMIVRPGRMDDSRRIGVGVFMALLLFAAPNAQGQSGEGLFERVPATSLSETQQRVYNRIAAQPTTASIQMVRVRVDRLAEQQRVHLNVSETDVLKIDRGRLEQRSADDYSWIGVLGDLMNHAHFVVRSGRVTGSIRIEGRLYQLRPLPGAGHALIQVDEAALPPTDPEGLEGGVLKSTGDEQIRIPQEGAAPAPATEDLPVIDIIVAYTSDAVDMLVDAPAAIQLAIDETNITYENSNIQARVRLALAYETPTRLQESFNDLERFLTPGDGYFDEVHGLRSTYGADIAMLVGGRGQNFGFCGVANLIYADEPDEAFAITAGDCLTGSYVFGHEVGHLQGARHNPEADPTTTPFAYGHGKTDTENGFRTVMAYNDADQCPDGNCTRVPFWSSPDVTYDGIATGDTEERHNTRVLNATAPLIADYQASGGAVATFDVAPLSLQGEASETLTTTLTNTSPDAVLNWSIGQKQEERTPPAGDQGPYAYVWQDSRDAEGPAFAWRDISTTGTPLSFAEDARAEVALPFDVSFYDQTHNTAYVSPNGALTFASGTSLPEFNRPVVTGEQRSMLAPFWDAIDLSAGGAVYAGMSETEWFVVQWENVRRVDGDGPYTFQVLIHPDGQIRYQYKEMTGSVTSATVGIADAAGTGGVQVTHNSSYLEDNLAIDFAVGTQWLNATPQAGTLFPSEQREVTVGFAPQGLPLGTYRGTLRFMAENPSTASVAVPVTFDFSGARIGGIAFRDGNRNGERDASESILNGIEVELIEDTNANGQRDPGEPVVGTQTTSQSGTSTTAQPGRYRFIGVDPGTYLVRYVANRGSALILNPTTASPQAITVAENENITDVDVGLASVEQLYVNADAASGGDGLTWQTALRDLDVALRGAVGETEVWVAEGAYTPPGTDTSFRITSAQDGMQVYGGFQGVETHRDQRDPDRYPTVLSGDIGRNDQVDARGVTRTTGDWSGTNVRHVLYLDGSYSSTGITPATVVDGMIITAGGSGALVGGGIRCEATQGMCSPTIRNVDFIANRANYGAAFFMGARAGGTSSPTITGSAFENNRAADSGGAIGSGGLVYNCRGTLTLREVTFSGNVSSTGLANVRNLGGALFLDDTCEAEIAQATFIGNRATDSSGAIHAQGSGALTLTGVTFADNYTEGNGGGLRIEGTRTAALTNVAFLGNRSDALGGAIYTGGSSDVTLNIVGATFTGNESSFGGALYNDGRSSGEKTVSFANTILWDNQGNGSDIWNAGDGATVVIDHTIVQADGVENEGSASLDDLGTNTNANPQFIDADGADNVIGTLDDNVRVAATSPARDAGTGSAIPDGIATDLAGNPRIQDDDGDGAARVDIGAYEGNLAPSIPNQALTFNGIDTYIGADGVADALAGAEAFTVEAWVYPTESGGQQGLATFHNATGGNRNLLLYRDGQFQYYDGTTGYKLSRNAFPPGQWYHVAFTVDASNAATLYVNGRREATFTTSVRPEAGGRFSIGQEWDGGPTAGDFFEGRIDEMRVWGMARTQADVQDGMTVSLEEENTLGDTFDLANLVAHYRFEGNAADYTGLYPGETAGTASYTDDVAPATATDALVVRVNAAAPASGSSNGTSWDDAHTALQAALRGAGPRNELWVAGGTYTPVVPADPANVTTAEREASFRITGDQDGLQVYGGFAGGETERAQRQGAANPTVLSGDIGGEGDASDNSYHVVVFDGGNAMRGDVDANITAETVLDGVTITAGNANGNFPDLSGGGLYCDGSGTNGAGAGNACSPTLTDVQFIGNAARFGGAIYSIASGGGASHMQIARASFFENDASESGGAIYFAGDNGSIATRVVNSVFVDNTASHIGFDDGNAGQQPQFIHSTFTGASEQAVDVFYYDTGQTPIQAINSVFWNNGPGGIAGSSGSVAEPDAAVAVRYSIVEEARYTTGTDGASNTQANPRFADADAPLGPDGVFGTSDDGLRLQPTSPAIALGTYAPFEPGGSAEQVTTDLTGQARRFGLFPDLGPYELHQVASTQREIVGATGLSGYIEPSGFGGLLLLRDAVDGDLVFTRTEVRPESPDLPAGVAPVTWTVDASLSAAPTYDLVLDVSSVPGIEAFDQLLLYTSRDGGATWNRVTDLGGTLVLSEDRQLVAVQDLTGFSQFAVASSNPGNPLPVELAGLEAQRAGPDAVTVQWETLSERNNARFEVQRQVRSGSAPQTNAASAVWETVAHRDGAGTTDVPQRYRAEDTALPYAADSLAYRLRQVDTDGTESFSEAVTIARPVIGAELLPTYPNPARGQATVRFAIPERQAVRITLYDILGRRIRTVVDADLEGRHEQTLDVGRLASGTYFIWMQTEDGVVDTQRITVVR</sequence>
<evidence type="ECO:0000256" key="4">
    <source>
        <dbReference type="ARBA" id="ARBA00023157"/>
    </source>
</evidence>
<dbReference type="SUPFAM" id="SSF51126">
    <property type="entry name" value="Pectin lyase-like"/>
    <property type="match status" value="2"/>
</dbReference>
<dbReference type="EMBL" id="PDEP01000001">
    <property type="protein sequence ID" value="PEN09450.1"/>
    <property type="molecule type" value="Genomic_DNA"/>
</dbReference>
<dbReference type="Proteomes" id="UP000221024">
    <property type="component" value="Unassembled WGS sequence"/>
</dbReference>
<evidence type="ECO:0000259" key="6">
    <source>
        <dbReference type="SMART" id="SM00560"/>
    </source>
</evidence>
<proteinExistence type="predicted"/>
<feature type="domain" description="LamG-like jellyroll fold" evidence="6">
    <location>
        <begin position="1412"/>
        <end position="1543"/>
    </location>
</feature>
<evidence type="ECO:0000313" key="7">
    <source>
        <dbReference type="EMBL" id="PEN09450.1"/>
    </source>
</evidence>
<dbReference type="SMART" id="SM00560">
    <property type="entry name" value="LamGL"/>
    <property type="match status" value="1"/>
</dbReference>
<dbReference type="PANTHER" id="PTHR11319">
    <property type="entry name" value="G PROTEIN-COUPLED RECEPTOR-RELATED"/>
    <property type="match status" value="1"/>
</dbReference>
<evidence type="ECO:0000256" key="3">
    <source>
        <dbReference type="ARBA" id="ARBA00022729"/>
    </source>
</evidence>
<dbReference type="SMART" id="SM00710">
    <property type="entry name" value="PbH1"/>
    <property type="match status" value="8"/>
</dbReference>
<dbReference type="InterPro" id="IPR011050">
    <property type="entry name" value="Pectin_lyase_fold/virulence"/>
</dbReference>
<feature type="region of interest" description="Disordered" evidence="5">
    <location>
        <begin position="795"/>
        <end position="826"/>
    </location>
</feature>
<dbReference type="InterPro" id="IPR013783">
    <property type="entry name" value="Ig-like_fold"/>
</dbReference>
<dbReference type="NCBIfam" id="TIGR04183">
    <property type="entry name" value="Por_Secre_tail"/>
    <property type="match status" value="1"/>
</dbReference>
<feature type="region of interest" description="Disordered" evidence="5">
    <location>
        <begin position="1337"/>
        <end position="1364"/>
    </location>
</feature>
<dbReference type="SUPFAM" id="SSF55486">
    <property type="entry name" value="Metalloproteases ('zincins'), catalytic domain"/>
    <property type="match status" value="1"/>
</dbReference>
<gene>
    <name evidence="7" type="ORF">CRI93_01610</name>
</gene>
<dbReference type="InterPro" id="IPR059226">
    <property type="entry name" value="Choice_anch_Q_dom"/>
</dbReference>
<evidence type="ECO:0000256" key="2">
    <source>
        <dbReference type="ARBA" id="ARBA00022525"/>
    </source>
</evidence>
<accession>A0A2H3P1J8</accession>
<dbReference type="OrthoDB" id="8901262at2"/>
<protein>
    <recommendedName>
        <fullName evidence="6">LamG-like jellyroll fold domain-containing protein</fullName>
    </recommendedName>
</protein>
<dbReference type="Gene3D" id="2.60.40.10">
    <property type="entry name" value="Immunoglobulins"/>
    <property type="match status" value="1"/>
</dbReference>
<dbReference type="SUPFAM" id="SSF117074">
    <property type="entry name" value="Hypothetical protein PA1324"/>
    <property type="match status" value="1"/>
</dbReference>
<dbReference type="SUPFAM" id="SSF49899">
    <property type="entry name" value="Concanavalin A-like lectins/glucanases"/>
    <property type="match status" value="1"/>
</dbReference>
<dbReference type="PANTHER" id="PTHR11319:SF35">
    <property type="entry name" value="OUTER MEMBRANE PROTEIN PMPC-RELATED"/>
    <property type="match status" value="1"/>
</dbReference>
<dbReference type="Gene3D" id="2.60.120.200">
    <property type="match status" value="1"/>
</dbReference>
<dbReference type="Pfam" id="PF13688">
    <property type="entry name" value="Reprolysin_5"/>
    <property type="match status" value="1"/>
</dbReference>
<reference evidence="7 8" key="1">
    <citation type="submission" date="2017-10" db="EMBL/GenBank/DDBJ databases">
        <title>Draft genome of Longimonas halophila.</title>
        <authorList>
            <person name="Goh K.M."/>
            <person name="Shamsir M.S."/>
            <person name="Lim S.W."/>
        </authorList>
    </citation>
    <scope>NUCLEOTIDE SEQUENCE [LARGE SCALE GENOMIC DNA]</scope>
    <source>
        <strain evidence="7 8">KCTC 42399</strain>
    </source>
</reference>
<organism evidence="7 8">
    <name type="scientific">Longimonas halophila</name>
    <dbReference type="NCBI Taxonomy" id="1469170"/>
    <lineage>
        <taxon>Bacteria</taxon>
        <taxon>Pseudomonadati</taxon>
        <taxon>Rhodothermota</taxon>
        <taxon>Rhodothermia</taxon>
        <taxon>Rhodothermales</taxon>
        <taxon>Salisaetaceae</taxon>
        <taxon>Longimonas</taxon>
    </lineage>
</organism>
<dbReference type="NCBIfam" id="NF041518">
    <property type="entry name" value="choice_anch_Q"/>
    <property type="match status" value="1"/>
</dbReference>
<name>A0A2H3P1J8_9BACT</name>
<keyword evidence="4" id="KW-1015">Disulfide bond</keyword>
<keyword evidence="8" id="KW-1185">Reference proteome</keyword>
<keyword evidence="3" id="KW-0732">Signal</keyword>
<keyword evidence="2" id="KW-0964">Secreted</keyword>
<comment type="caution">
    <text evidence="7">The sequence shown here is derived from an EMBL/GenBank/DDBJ whole genome shotgun (WGS) entry which is preliminary data.</text>
</comment>
<feature type="compositionally biased region" description="Low complexity" evidence="5">
    <location>
        <begin position="810"/>
        <end position="822"/>
    </location>
</feature>
<evidence type="ECO:0000256" key="1">
    <source>
        <dbReference type="ARBA" id="ARBA00004613"/>
    </source>
</evidence>
<evidence type="ECO:0000313" key="8">
    <source>
        <dbReference type="Proteomes" id="UP000221024"/>
    </source>
</evidence>
<dbReference type="InterPro" id="IPR006558">
    <property type="entry name" value="LamG-like"/>
</dbReference>
<dbReference type="GO" id="GO:0005576">
    <property type="term" value="C:extracellular region"/>
    <property type="evidence" value="ECO:0007669"/>
    <property type="project" value="UniProtKB-SubCell"/>
</dbReference>
<dbReference type="InterPro" id="IPR026444">
    <property type="entry name" value="Secre_tail"/>
</dbReference>
<comment type="subcellular location">
    <subcellularLocation>
        <location evidence="1">Secreted</location>
    </subcellularLocation>
</comment>
<dbReference type="Pfam" id="PF17210">
    <property type="entry name" value="SdrD_B"/>
    <property type="match status" value="1"/>
</dbReference>